<keyword evidence="9" id="KW-0732">Signal</keyword>
<feature type="compositionally biased region" description="Polar residues" evidence="8">
    <location>
        <begin position="1134"/>
        <end position="1145"/>
    </location>
</feature>
<feature type="region of interest" description="Disordered" evidence="8">
    <location>
        <begin position="1247"/>
        <end position="1296"/>
    </location>
</feature>
<dbReference type="CDD" id="cd00190">
    <property type="entry name" value="Tryp_SPc"/>
    <property type="match status" value="1"/>
</dbReference>
<feature type="compositionally biased region" description="Gly residues" evidence="8">
    <location>
        <begin position="1258"/>
        <end position="1268"/>
    </location>
</feature>
<protein>
    <submittedName>
        <fullName evidence="11">Chymotrypsin-2</fullName>
    </submittedName>
</protein>
<feature type="region of interest" description="Disordered" evidence="8">
    <location>
        <begin position="248"/>
        <end position="699"/>
    </location>
</feature>
<dbReference type="InParanoid" id="E2A7D1"/>
<evidence type="ECO:0000256" key="3">
    <source>
        <dbReference type="ARBA" id="ARBA00022670"/>
    </source>
</evidence>
<dbReference type="Gene3D" id="2.40.10.10">
    <property type="entry name" value="Trypsin-like serine proteases"/>
    <property type="match status" value="1"/>
</dbReference>
<dbReference type="SMART" id="SM00020">
    <property type="entry name" value="Tryp_SPc"/>
    <property type="match status" value="1"/>
</dbReference>
<evidence type="ECO:0000313" key="12">
    <source>
        <dbReference type="Proteomes" id="UP000000311"/>
    </source>
</evidence>
<feature type="region of interest" description="Disordered" evidence="8">
    <location>
        <begin position="1116"/>
        <end position="1229"/>
    </location>
</feature>
<feature type="compositionally biased region" description="Low complexity" evidence="8">
    <location>
        <begin position="1347"/>
        <end position="1374"/>
    </location>
</feature>
<feature type="compositionally biased region" description="Polar residues" evidence="8">
    <location>
        <begin position="572"/>
        <end position="631"/>
    </location>
</feature>
<dbReference type="PROSITE" id="PS50240">
    <property type="entry name" value="TRYPSIN_DOM"/>
    <property type="match status" value="1"/>
</dbReference>
<evidence type="ECO:0000256" key="2">
    <source>
        <dbReference type="ARBA" id="ARBA00007664"/>
    </source>
</evidence>
<feature type="domain" description="Peptidase S1" evidence="10">
    <location>
        <begin position="1426"/>
        <end position="1652"/>
    </location>
</feature>
<accession>E2A7D1</accession>
<dbReference type="PROSITE" id="PS00134">
    <property type="entry name" value="TRYPSIN_HIS"/>
    <property type="match status" value="1"/>
</dbReference>
<dbReference type="InterPro" id="IPR009003">
    <property type="entry name" value="Peptidase_S1_PA"/>
</dbReference>
<dbReference type="SUPFAM" id="SSF50494">
    <property type="entry name" value="Trypsin-like serine proteases"/>
    <property type="match status" value="1"/>
</dbReference>
<evidence type="ECO:0000256" key="4">
    <source>
        <dbReference type="ARBA" id="ARBA00022801"/>
    </source>
</evidence>
<gene>
    <name evidence="11" type="ORF">EAG_03817</name>
</gene>
<dbReference type="InterPro" id="IPR001254">
    <property type="entry name" value="Trypsin_dom"/>
</dbReference>
<dbReference type="Pfam" id="PF00089">
    <property type="entry name" value="Trypsin"/>
    <property type="match status" value="1"/>
</dbReference>
<feature type="compositionally biased region" description="Polar residues" evidence="8">
    <location>
        <begin position="787"/>
        <end position="797"/>
    </location>
</feature>
<dbReference type="PROSITE" id="PS00135">
    <property type="entry name" value="TRYPSIN_SER"/>
    <property type="match status" value="1"/>
</dbReference>
<dbReference type="InterPro" id="IPR043504">
    <property type="entry name" value="Peptidase_S1_PA_chymotrypsin"/>
</dbReference>
<evidence type="ECO:0000256" key="1">
    <source>
        <dbReference type="ARBA" id="ARBA00004239"/>
    </source>
</evidence>
<feature type="region of interest" description="Disordered" evidence="8">
    <location>
        <begin position="835"/>
        <end position="1004"/>
    </location>
</feature>
<dbReference type="EMBL" id="GL437329">
    <property type="protein sequence ID" value="EFN70628.1"/>
    <property type="molecule type" value="Genomic_DNA"/>
</dbReference>
<evidence type="ECO:0000313" key="11">
    <source>
        <dbReference type="EMBL" id="EFN70628.1"/>
    </source>
</evidence>
<dbReference type="OrthoDB" id="8440449at2759"/>
<evidence type="ECO:0000256" key="9">
    <source>
        <dbReference type="SAM" id="SignalP"/>
    </source>
</evidence>
<evidence type="ECO:0000256" key="7">
    <source>
        <dbReference type="RuleBase" id="RU363034"/>
    </source>
</evidence>
<feature type="region of interest" description="Disordered" evidence="8">
    <location>
        <begin position="131"/>
        <end position="201"/>
    </location>
</feature>
<dbReference type="InterPro" id="IPR050430">
    <property type="entry name" value="Peptidase_S1"/>
</dbReference>
<feature type="compositionally biased region" description="Polar residues" evidence="8">
    <location>
        <begin position="1175"/>
        <end position="1187"/>
    </location>
</feature>
<keyword evidence="6" id="KW-1015">Disulfide bond</keyword>
<evidence type="ECO:0000256" key="5">
    <source>
        <dbReference type="ARBA" id="ARBA00022825"/>
    </source>
</evidence>
<proteinExistence type="inferred from homology"/>
<organism evidence="12">
    <name type="scientific">Camponotus floridanus</name>
    <name type="common">Florida carpenter ant</name>
    <dbReference type="NCBI Taxonomy" id="104421"/>
    <lineage>
        <taxon>Eukaryota</taxon>
        <taxon>Metazoa</taxon>
        <taxon>Ecdysozoa</taxon>
        <taxon>Arthropoda</taxon>
        <taxon>Hexapoda</taxon>
        <taxon>Insecta</taxon>
        <taxon>Pterygota</taxon>
        <taxon>Neoptera</taxon>
        <taxon>Endopterygota</taxon>
        <taxon>Hymenoptera</taxon>
        <taxon>Apocrita</taxon>
        <taxon>Aculeata</taxon>
        <taxon>Formicoidea</taxon>
        <taxon>Formicidae</taxon>
        <taxon>Formicinae</taxon>
        <taxon>Camponotus</taxon>
    </lineage>
</organism>
<dbReference type="FunFam" id="2.40.10.10:FF:000036">
    <property type="entry name" value="Trypsin beta"/>
    <property type="match status" value="1"/>
</dbReference>
<feature type="region of interest" description="Disordered" evidence="8">
    <location>
        <begin position="1335"/>
        <end position="1399"/>
    </location>
</feature>
<feature type="compositionally biased region" description="Polar residues" evidence="8">
    <location>
        <begin position="424"/>
        <end position="457"/>
    </location>
</feature>
<dbReference type="GO" id="GO:0006508">
    <property type="term" value="P:proteolysis"/>
    <property type="evidence" value="ECO:0007669"/>
    <property type="project" value="UniProtKB-KW"/>
</dbReference>
<dbReference type="Proteomes" id="UP000000311">
    <property type="component" value="Unassembled WGS sequence"/>
</dbReference>
<keyword evidence="12" id="KW-1185">Reference proteome</keyword>
<feature type="chain" id="PRO_5003156713" evidence="9">
    <location>
        <begin position="29"/>
        <end position="1670"/>
    </location>
</feature>
<dbReference type="InterPro" id="IPR033116">
    <property type="entry name" value="TRYPSIN_SER"/>
</dbReference>
<dbReference type="PANTHER" id="PTHR24276:SF91">
    <property type="entry name" value="AT26814P-RELATED"/>
    <property type="match status" value="1"/>
</dbReference>
<evidence type="ECO:0000256" key="8">
    <source>
        <dbReference type="SAM" id="MobiDB-lite"/>
    </source>
</evidence>
<dbReference type="GO" id="GO:0005576">
    <property type="term" value="C:extracellular region"/>
    <property type="evidence" value="ECO:0007669"/>
    <property type="project" value="UniProtKB-SubCell"/>
</dbReference>
<feature type="compositionally biased region" description="Polar residues" evidence="8">
    <location>
        <begin position="1375"/>
        <end position="1384"/>
    </location>
</feature>
<feature type="compositionally biased region" description="Polar residues" evidence="8">
    <location>
        <begin position="503"/>
        <end position="525"/>
    </location>
</feature>
<feature type="compositionally biased region" description="Polar residues" evidence="8">
    <location>
        <begin position="928"/>
        <end position="938"/>
    </location>
</feature>
<keyword evidence="3 7" id="KW-0645">Protease</keyword>
<dbReference type="PRINTS" id="PR00722">
    <property type="entry name" value="CHYMOTRYPSIN"/>
</dbReference>
<reference evidence="11 12" key="1">
    <citation type="journal article" date="2010" name="Science">
        <title>Genomic comparison of the ants Camponotus floridanus and Harpegnathos saltator.</title>
        <authorList>
            <person name="Bonasio R."/>
            <person name="Zhang G."/>
            <person name="Ye C."/>
            <person name="Mutti N.S."/>
            <person name="Fang X."/>
            <person name="Qin N."/>
            <person name="Donahue G."/>
            <person name="Yang P."/>
            <person name="Li Q."/>
            <person name="Li C."/>
            <person name="Zhang P."/>
            <person name="Huang Z."/>
            <person name="Berger S.L."/>
            <person name="Reinberg D."/>
            <person name="Wang J."/>
            <person name="Liebig J."/>
        </authorList>
    </citation>
    <scope>NUCLEOTIDE SEQUENCE [LARGE SCALE GENOMIC DNA]</scope>
    <source>
        <strain evidence="12">C129</strain>
    </source>
</reference>
<dbReference type="OMA" id="PTKNPYQ"/>
<feature type="signal peptide" evidence="9">
    <location>
        <begin position="1"/>
        <end position="28"/>
    </location>
</feature>
<name>E2A7D1_CAMFO</name>
<dbReference type="GO" id="GO:0004252">
    <property type="term" value="F:serine-type endopeptidase activity"/>
    <property type="evidence" value="ECO:0007669"/>
    <property type="project" value="InterPro"/>
</dbReference>
<feature type="region of interest" description="Disordered" evidence="8">
    <location>
        <begin position="771"/>
        <end position="797"/>
    </location>
</feature>
<feature type="compositionally biased region" description="Polar residues" evidence="8">
    <location>
        <begin position="292"/>
        <end position="309"/>
    </location>
</feature>
<sequence>MIEMRPGCLKCSLTIAFVVCTYIVGSGANGGSSGAFASASAYAGASGFALSNAGAFGGAGDFSGDHDGHKGIRSYDSSGFSHDNDADRGAKSYGAVPGHGAGGDGIKGSDHGYNKNDCSKCKWENDDYWERDEPEEEGDENDGDECDDGQYKPDGTRHRGAGGSGKGHRPGSHPSGVHKTGPTGVYVDAEDGRPAGPFSGAGYPVPTTGYAAPTGGFGNTPKPGSGWNTPFSYTTLKPGYAGATAGAPAYGTPSSSRPDWNRGITPSSFATTSKPTWDSSSRPAGHFVTTPKPGTNWDTGSGAPTSAQPSWKPWNTGHDGTPVASTSRPGQGWNTGFDNTPTTDFSQKPAPGWNAGRQPTGSFGVTPKPEPNWNTGPDNTPAGGLPFSQKPGSWSGTPGHDGANFGTTPKPGQSWNAPSGGKPSWNTGHDGTPIASTSRPGQGWNTGFDNTPTTDFSQKPAPGWNAGRQPTGSFGVTPKPEPNWNTDNTPTGGFPFSRKPGSWSGTPGHSANFGTTPKPEQSWNAPSGGKPEPNWNPDYGTSAGTSGCPRPDSSCTQGKQGPVKLGAIPINIDQTNDESPSGISSAGPQTGSGLSPPNSYGSPKENQNWPYGQSGIQSTGAYAGASVTSGVGNIPHGGAPNFGKKDHPFDNKPTNTQTPYSGVDQAHPNISSGTYSPGSVPDYNKPGHESTWPSNVANTFGTTKRPFGINSPGPGIQGNIFNSGKLPGSPESGAYPSITKPNYGSGISPGQHASGSNTWYNSGTTISHTRFPAPGFGTTKTPFGHTNIPSPSNSYSGTGLKQPSFNVAGSSASASAGASTFGSFPGTYTPYITPTTPTYEGASDHPGVKSSSRPAYGVIPHTHPDAGTGTWPGKQSGNEITPGRQPGSGTTLGGYPGSVSDTSPGKRPGDNSGSWPSKKPGDGGSNIWPGQQPGSVSPTWPARQPGSGTGNWPSGKPGDGSSATPGNYPGFGSGIGPIKQPPNESGAWPNNQPDGSRTRPSECSNGNCGNAISSHCGGENYNCGGSCTGRDNNTPVTHRPCSEPISGPSGVNKTYYPAGTGDGHVPNIGNTYGSASPFNNGAYPQNVGCRSGDNSCNQGNPFFNSGWNEHKPEYNNNANNDRNLIPYDEENTKPIGQNNPFLNNNRRGDTEVNPNESVIPLGGRKPEKYNPFFGSANSGSDSPSYTGGQPDGYPASRKPESDGVKGSHGVSPQQENSGGVYPTDGNPGSVDPLRCKLGIFGCGTPGSGSYETKHPGRVLGGIGGGGDSGNVNVPGGPGNPGTGVNRGQFDAGHSASAGSNLPGSFGGAYAGSFAQASSFANAKSLPFPNTAASGNDFGQASSGNWPSSGAQNQGGSNSWASSGAFASSNSGNMSPQMPTNQFGSSLYPYNNGNNGNNRPYNGNMRPSVIQADYPNFGGGALRVRRLIGGVVASESEFPYQVSLRYYDVHICSGVLINDRYVLSAAHCICNLIDEPSEELNVLIGSVDYRKGEIYTVKSVKCHPDYVYGDKRSWVADLVVIMLAEKVHLSSHVKPISLATYNTIIGERAVISGWGKTHLSSSLPSQYLRKLSVSIIDNKACQKYYKDITILSSQICTLERKNVGVCEGDSGSPLVYNNKLIGIFSWTKSCAIGFPDVFTRISYFTDFITQAMLDLDQSNEAIVNIQSNQVK</sequence>
<dbReference type="InterPro" id="IPR001314">
    <property type="entry name" value="Peptidase_S1A"/>
</dbReference>
<evidence type="ECO:0000259" key="10">
    <source>
        <dbReference type="PROSITE" id="PS50240"/>
    </source>
</evidence>
<feature type="compositionally biased region" description="Acidic residues" evidence="8">
    <location>
        <begin position="131"/>
        <end position="148"/>
    </location>
</feature>
<feature type="compositionally biased region" description="Low complexity" evidence="8">
    <location>
        <begin position="1387"/>
        <end position="1399"/>
    </location>
</feature>
<comment type="subcellular location">
    <subcellularLocation>
        <location evidence="1">Secreted</location>
        <location evidence="1">Extracellular space</location>
    </subcellularLocation>
</comment>
<dbReference type="InterPro" id="IPR018114">
    <property type="entry name" value="TRYPSIN_HIS"/>
</dbReference>
<keyword evidence="5 7" id="KW-0720">Serine protease</keyword>
<feature type="compositionally biased region" description="Polar residues" evidence="8">
    <location>
        <begin position="405"/>
        <end position="417"/>
    </location>
</feature>
<keyword evidence="4 7" id="KW-0378">Hydrolase</keyword>
<feature type="compositionally biased region" description="Polar residues" evidence="8">
    <location>
        <begin position="323"/>
        <end position="346"/>
    </location>
</feature>
<feature type="compositionally biased region" description="Polar residues" evidence="8">
    <location>
        <begin position="1335"/>
        <end position="1346"/>
    </location>
</feature>
<evidence type="ECO:0000256" key="6">
    <source>
        <dbReference type="ARBA" id="ARBA00023157"/>
    </source>
</evidence>
<feature type="compositionally biased region" description="Polar residues" evidence="8">
    <location>
        <begin position="668"/>
        <end position="677"/>
    </location>
</feature>
<feature type="compositionally biased region" description="Polar residues" evidence="8">
    <location>
        <begin position="254"/>
        <end position="282"/>
    </location>
</feature>
<dbReference type="PANTHER" id="PTHR24276">
    <property type="entry name" value="POLYSERASE-RELATED"/>
    <property type="match status" value="1"/>
</dbReference>
<comment type="similarity">
    <text evidence="2">Belongs to the peptidase S1 family.</text>
</comment>